<dbReference type="AlphaFoldDB" id="A0A7S4R4P7"/>
<evidence type="ECO:0000256" key="2">
    <source>
        <dbReference type="PIRSR" id="PIRSR638964-3"/>
    </source>
</evidence>
<evidence type="ECO:0000256" key="3">
    <source>
        <dbReference type="SAM" id="SignalP"/>
    </source>
</evidence>
<feature type="domain" description="Alpha-L-arabinofuranosidase B catalytic" evidence="4">
    <location>
        <begin position="116"/>
        <end position="425"/>
    </location>
</feature>
<dbReference type="Pfam" id="PF09206">
    <property type="entry name" value="ArabFuran-catal"/>
    <property type="match status" value="1"/>
</dbReference>
<feature type="signal peptide" evidence="3">
    <location>
        <begin position="1"/>
        <end position="24"/>
    </location>
</feature>
<evidence type="ECO:0000256" key="1">
    <source>
        <dbReference type="PIRSR" id="PIRSR638964-1"/>
    </source>
</evidence>
<feature type="disulfide bond" evidence="2">
    <location>
        <begin position="270"/>
        <end position="271"/>
    </location>
</feature>
<reference evidence="5" key="1">
    <citation type="submission" date="2021-01" db="EMBL/GenBank/DDBJ databases">
        <authorList>
            <person name="Corre E."/>
            <person name="Pelletier E."/>
            <person name="Niang G."/>
            <person name="Scheremetjew M."/>
            <person name="Finn R."/>
            <person name="Kale V."/>
            <person name="Holt S."/>
            <person name="Cochrane G."/>
            <person name="Meng A."/>
            <person name="Brown T."/>
            <person name="Cohen L."/>
        </authorList>
    </citation>
    <scope>NUCLEOTIDE SEQUENCE</scope>
    <source>
        <strain evidence="5">CCMP3105</strain>
    </source>
</reference>
<dbReference type="SUPFAM" id="SSF49899">
    <property type="entry name" value="Concanavalin A-like lectins/glucanases"/>
    <property type="match status" value="1"/>
</dbReference>
<dbReference type="PANTHER" id="PTHR39447">
    <property type="entry name" value="ALPHA-L-ARABINOFURANOSIDASE B"/>
    <property type="match status" value="1"/>
</dbReference>
<evidence type="ECO:0000259" key="4">
    <source>
        <dbReference type="Pfam" id="PF09206"/>
    </source>
</evidence>
<dbReference type="PANTHER" id="PTHR39447:SF2">
    <property type="entry name" value="ALPHA-L-ARABINOFURANOSIDASE B"/>
    <property type="match status" value="1"/>
</dbReference>
<protein>
    <recommendedName>
        <fullName evidence="4">Alpha-L-arabinofuranosidase B catalytic domain-containing protein</fullName>
    </recommendedName>
</protein>
<feature type="chain" id="PRO_5030691109" description="Alpha-L-arabinofuranosidase B catalytic domain-containing protein" evidence="3">
    <location>
        <begin position="25"/>
        <end position="433"/>
    </location>
</feature>
<dbReference type="GO" id="GO:0019566">
    <property type="term" value="P:arabinose metabolic process"/>
    <property type="evidence" value="ECO:0007669"/>
    <property type="project" value="InterPro"/>
</dbReference>
<keyword evidence="2" id="KW-1015">Disulfide bond</keyword>
<gene>
    <name evidence="5" type="ORF">AMON00008_LOCUS29447</name>
</gene>
<dbReference type="InterPro" id="IPR013320">
    <property type="entry name" value="ConA-like_dom_sf"/>
</dbReference>
<feature type="active site" description="Proton donor" evidence="1">
    <location>
        <position position="389"/>
    </location>
</feature>
<dbReference type="GO" id="GO:0046556">
    <property type="term" value="F:alpha-L-arabinofuranosidase activity"/>
    <property type="evidence" value="ECO:0007669"/>
    <property type="project" value="InterPro"/>
</dbReference>
<proteinExistence type="predicted"/>
<accession>A0A7S4R4P7</accession>
<evidence type="ECO:0000313" key="5">
    <source>
        <dbReference type="EMBL" id="CAE4601924.1"/>
    </source>
</evidence>
<dbReference type="InterPro" id="IPR015289">
    <property type="entry name" value="A-L-arabinofuranosidase_B_cat"/>
</dbReference>
<feature type="disulfide bond" evidence="2">
    <location>
        <begin position="116"/>
        <end position="126"/>
    </location>
</feature>
<keyword evidence="3" id="KW-0732">Signal</keyword>
<dbReference type="InterPro" id="IPR038964">
    <property type="entry name" value="ABFB"/>
</dbReference>
<dbReference type="GO" id="GO:0045490">
    <property type="term" value="P:pectin catabolic process"/>
    <property type="evidence" value="ECO:0007669"/>
    <property type="project" value="TreeGrafter"/>
</dbReference>
<sequence length="433" mass="45483">MTRRRSAMAHVPSVVLCVPLLVSAMDHYELVTTGQACPESSRIRLPCGACGPDWGNVQNCKDQCSASDLCTHIAWFQTNGCRIYSGCDLDAGAGGGAQADVYKRAYPAHQRPDGSCDVLAAHGSPCVAAHSVVRALYQRYHGPIYRVLRDSDKSALDIGVDSEGLADVSAQDKFCAGTGCYILRIYDQSPRGNHLDTAPAGGACRLPGGAGLKPVNATREQVAIGGHTVYGAYFEGRQGYRNDKTNGVATREGEESMYMVARGDHYNEGCCFDYGNAETNDLDDGEGTMEAVYFGSSHGGGHGQGAGPWVMADLENGLWAGDERVARAPSVGHRFVMAMAKGKAGGFALKGGSAQGGSLTTLWEGGRPKNGHYDHMKLQGAIILGIGGDASCAAVGTFYEGAMTADYTSDTADNALHANIVASGYGQSAPFII</sequence>
<dbReference type="Gene3D" id="2.60.120.200">
    <property type="match status" value="1"/>
</dbReference>
<dbReference type="EMBL" id="HBNR01042361">
    <property type="protein sequence ID" value="CAE4601924.1"/>
    <property type="molecule type" value="Transcribed_RNA"/>
</dbReference>
<dbReference type="GO" id="GO:0031221">
    <property type="term" value="P:arabinan metabolic process"/>
    <property type="evidence" value="ECO:0007669"/>
    <property type="project" value="InterPro"/>
</dbReference>
<feature type="disulfide bond" evidence="2">
    <location>
        <begin position="175"/>
        <end position="180"/>
    </location>
</feature>
<name>A0A7S4R4P7_9DINO</name>
<feature type="active site" description="Nucleophile" evidence="1">
    <location>
        <position position="315"/>
    </location>
</feature>
<organism evidence="5">
    <name type="scientific">Alexandrium monilatum</name>
    <dbReference type="NCBI Taxonomy" id="311494"/>
    <lineage>
        <taxon>Eukaryota</taxon>
        <taxon>Sar</taxon>
        <taxon>Alveolata</taxon>
        <taxon>Dinophyceae</taxon>
        <taxon>Gonyaulacales</taxon>
        <taxon>Pyrocystaceae</taxon>
        <taxon>Alexandrium</taxon>
    </lineage>
</organism>